<keyword evidence="4" id="KW-0479">Metal-binding</keyword>
<evidence type="ECO:0000256" key="2">
    <source>
        <dbReference type="ARBA" id="ARBA00001946"/>
    </source>
</evidence>
<evidence type="ECO:0000256" key="7">
    <source>
        <dbReference type="ARBA" id="ARBA00022759"/>
    </source>
</evidence>
<dbReference type="SMART" id="SM00949">
    <property type="entry name" value="PAZ"/>
    <property type="match status" value="1"/>
</dbReference>
<dbReference type="Pfam" id="PF20931">
    <property type="entry name" value="Dicer_platform"/>
    <property type="match status" value="1"/>
</dbReference>
<dbReference type="GO" id="GO:0004525">
    <property type="term" value="F:ribonuclease III activity"/>
    <property type="evidence" value="ECO:0007669"/>
    <property type="project" value="InterPro"/>
</dbReference>
<keyword evidence="6" id="KW-0547">Nucleotide-binding</keyword>
<dbReference type="InterPro" id="IPR038248">
    <property type="entry name" value="Dicer_dimer_sf"/>
</dbReference>
<keyword evidence="17" id="KW-1185">Reference proteome</keyword>
<dbReference type="InterPro" id="IPR000999">
    <property type="entry name" value="RNase_III_dom"/>
</dbReference>
<evidence type="ECO:0000256" key="6">
    <source>
        <dbReference type="ARBA" id="ARBA00022741"/>
    </source>
</evidence>
<dbReference type="InterPro" id="IPR044441">
    <property type="entry name" value="DICER_DSRM"/>
</dbReference>
<dbReference type="Gene3D" id="3.30.160.20">
    <property type="match status" value="1"/>
</dbReference>
<accession>A0A9P0HHM4</accession>
<keyword evidence="9" id="KW-0347">Helicase</keyword>
<dbReference type="SMART" id="SM00487">
    <property type="entry name" value="DEXDc"/>
    <property type="match status" value="1"/>
</dbReference>
<dbReference type="SUPFAM" id="SSF52540">
    <property type="entry name" value="P-loop containing nucleoside triphosphate hydrolases"/>
    <property type="match status" value="1"/>
</dbReference>
<keyword evidence="5" id="KW-0677">Repeat</keyword>
<dbReference type="GO" id="GO:0046872">
    <property type="term" value="F:metal ion binding"/>
    <property type="evidence" value="ECO:0007669"/>
    <property type="project" value="UniProtKB-KW"/>
</dbReference>
<dbReference type="PANTHER" id="PTHR14950:SF36">
    <property type="entry name" value="ENDORIBONUCLEASE DCR-2"/>
    <property type="match status" value="1"/>
</dbReference>
<dbReference type="GO" id="GO:0070578">
    <property type="term" value="C:RISC-loading complex"/>
    <property type="evidence" value="ECO:0007669"/>
    <property type="project" value="TreeGrafter"/>
</dbReference>
<dbReference type="Pfam" id="PF00271">
    <property type="entry name" value="Helicase_C"/>
    <property type="match status" value="1"/>
</dbReference>
<dbReference type="GO" id="GO:0005524">
    <property type="term" value="F:ATP binding"/>
    <property type="evidence" value="ECO:0007669"/>
    <property type="project" value="UniProtKB-KW"/>
</dbReference>
<keyword evidence="7" id="KW-0255">Endonuclease</keyword>
<dbReference type="GO" id="GO:0003677">
    <property type="term" value="F:DNA binding"/>
    <property type="evidence" value="ECO:0007669"/>
    <property type="project" value="InterPro"/>
</dbReference>
<dbReference type="Pfam" id="PF00636">
    <property type="entry name" value="Ribonuclease_3"/>
    <property type="match status" value="2"/>
</dbReference>
<dbReference type="InterPro" id="IPR003100">
    <property type="entry name" value="PAZ_dom"/>
</dbReference>
<dbReference type="OrthoDB" id="416741at2759"/>
<evidence type="ECO:0000256" key="4">
    <source>
        <dbReference type="ARBA" id="ARBA00022723"/>
    </source>
</evidence>
<dbReference type="GO" id="GO:0003723">
    <property type="term" value="F:RNA binding"/>
    <property type="evidence" value="ECO:0007669"/>
    <property type="project" value="InterPro"/>
</dbReference>
<dbReference type="GO" id="GO:0004530">
    <property type="term" value="F:deoxyribonuclease I activity"/>
    <property type="evidence" value="ECO:0007669"/>
    <property type="project" value="TreeGrafter"/>
</dbReference>
<dbReference type="InterPro" id="IPR036389">
    <property type="entry name" value="RNase_III_sf"/>
</dbReference>
<dbReference type="Gene3D" id="2.170.260.10">
    <property type="entry name" value="paz domain"/>
    <property type="match status" value="1"/>
</dbReference>
<keyword evidence="3" id="KW-0540">Nuclease</keyword>
<dbReference type="SMART" id="SM00535">
    <property type="entry name" value="RIBOc"/>
    <property type="match status" value="2"/>
</dbReference>
<dbReference type="GO" id="GO:0004386">
    <property type="term" value="F:helicase activity"/>
    <property type="evidence" value="ECO:0007669"/>
    <property type="project" value="UniProtKB-KW"/>
</dbReference>
<dbReference type="InterPro" id="IPR027417">
    <property type="entry name" value="P-loop_NTPase"/>
</dbReference>
<dbReference type="InterPro" id="IPR014001">
    <property type="entry name" value="Helicase_ATP-bd"/>
</dbReference>
<evidence type="ECO:0000259" key="15">
    <source>
        <dbReference type="PROSITE" id="PS00517"/>
    </source>
</evidence>
<dbReference type="EMBL" id="OV725081">
    <property type="protein sequence ID" value="CAH1402675.1"/>
    <property type="molecule type" value="Genomic_DNA"/>
</dbReference>
<dbReference type="GO" id="GO:0030422">
    <property type="term" value="P:siRNA processing"/>
    <property type="evidence" value="ECO:0007669"/>
    <property type="project" value="InterPro"/>
</dbReference>
<evidence type="ECO:0000256" key="3">
    <source>
        <dbReference type="ARBA" id="ARBA00022722"/>
    </source>
</evidence>
<evidence type="ECO:0000256" key="14">
    <source>
        <dbReference type="ARBA" id="ARBA00035116"/>
    </source>
</evidence>
<comment type="cofactor">
    <cofactor evidence="1">
        <name>Mn(2+)</name>
        <dbReference type="ChEBI" id="CHEBI:29035"/>
    </cofactor>
</comment>
<keyword evidence="13" id="KW-0464">Manganese</keyword>
<dbReference type="Gene3D" id="3.40.50.300">
    <property type="entry name" value="P-loop containing nucleotide triphosphate hydrolases"/>
    <property type="match status" value="2"/>
</dbReference>
<dbReference type="InterPro" id="IPR006935">
    <property type="entry name" value="Helicase/UvrB_N"/>
</dbReference>
<evidence type="ECO:0000256" key="8">
    <source>
        <dbReference type="ARBA" id="ARBA00022801"/>
    </source>
</evidence>
<protein>
    <recommendedName>
        <fullName evidence="15">RNase III domain-containing protein</fullName>
    </recommendedName>
</protein>
<dbReference type="SMART" id="SM00490">
    <property type="entry name" value="HELICc"/>
    <property type="match status" value="1"/>
</dbReference>
<evidence type="ECO:0000256" key="10">
    <source>
        <dbReference type="ARBA" id="ARBA00022840"/>
    </source>
</evidence>
<dbReference type="SUPFAM" id="SSF54768">
    <property type="entry name" value="dsRNA-binding domain-like"/>
    <property type="match status" value="1"/>
</dbReference>
<proteinExistence type="inferred from homology"/>
<sequence length="1641" mass="187872">MGAQPLQVVISKKKRLPSKLSEMSNVIEDFKPREYQAELFERVLKENTIIFLPTGSGKTFIAVMLIKHKSNELKLLYSEGGKRTFFLVDTVALVAQQAQSIRQQTPLTVGEYSGDKGVDHWDINQWHEELENHQVLVMTAAIFYHMILHSYITLSRVNLLVIDECHHAVNRHPMRLIMDQFKGIPPEDRPHVLGLTATLINSNCKPDRILKLIHNLEITFHAKIARAENEEMIQAFSTNPKEDIVHYDEWQEDECYTVVYSFIEEMFAILNSIILFDNSPKPSDSPPNATLINNKSDTINEIQNILKEIVLITKELGAYASTYVLLLRIVFFERMRISANDPTLIKLLGHVIIQLHLIRKKLDLIMIKGPRRIITYSTSKVIELFQLLKNFKKDNLALVFVERKTTAKVMYYVLEDLAATIEEYKNIKPDFIVGVNSNPYHITREYILERKKNHMILKKFNMGETNILVASDVIEEGIDVKNCNFVIKFDYPKTTRSYIQSKGRARHKDSKYIVFAPNENSDSFHKNYSIFKLAEETLKQELCYGKDRSRKGGTEAEAEIFLYTKEVEPFYINGPTGPKVTVESAIPLLNRYCFTLPCDKFTRLAVFFWKEEIIENNKIKIVCYLQLPVNCPLKGIIKGQPCENLVTAKGAVALTACKMLYKIGELNDHLLPVGNEVQDDEEKILFPLWVNENDQENSLSKPGTKKCRRIYDKQFSKWICGGFPQAGQPIYIHVIKILPNYPKPDNVRILAFYNLLQSNKNFAVLSSKKWPKLCDFPLFMNVGEVSINIQQNARRITLSQEQCEQILAFHSLLFTEALLLKKEFLVRAFENKENSYYIVPTIVEGDSIIIDWDTIKNHKQIPPVKTVPLDTRGEVVVSKDNYLNKIVIPWYRPKGYMLKYVVTRVCEEQTPMSPFPAEQYHSYSDYFSNRYNQSIVNKNQKLIEVRAISGKNNCLLPRGKYRFGKKRRRDEEDFEETLVPELCTLLEFPAVYMLKVTLLPSILHRITMLLNAEELRQKIADETGLGVVKLPKGVYWKPLEVDDTALAGEETSNARSTVEVSNMLADKMVELQPKDFTWKKEEEPMDIERNLRNLDLLSVLHYEQFAKIEISPEQINKSNGMILGKGSSIRSNIIKPPKVNAPDIPILFNKSSPLGPELGSILKALVASSANDVMNYERLETLGDSFLKFLVSLILFINFENKDEGKLSSIKGKIIGNRNLYYSGKNLNLGKILKVNDFIPDDWEVPGFTILESIKEVIKNAKIPPSVLYQISLTKKERDTAVLNEETLESIHELFCNSTPADDSTHSSLGVIGQQCVVDKVVADSIEALIGVYLEECGVEGAFILCKWLKILPEEMSDIYKVLHAPAPSAQILDHGDVNDVLIMPEVLESILGYRFQDRSYLLQALTHCSYRQNFTDCYQRLEFLGDAILDFLITSYIYNRCKNISPGELTDLRSALVNNVTFACLSVRYGFHKFMLTKACKLTDIIKRFVEHQEKRNHKIGAEILFLLSENEVKAAEIVDVPKVLGDLFESLAAAIYLDSGKSLNTVWKIFYRLMHNEIEEFIGNIPKNSIRLLYEKFPHPAPCFEKPEFLNENKAIVMVPLVVTTKNERMAFVGVGENKHQAKLAAAKVALRHYYLDPM</sequence>
<feature type="domain" description="RNase III" evidence="15">
    <location>
        <begin position="1420"/>
        <end position="1428"/>
    </location>
</feature>
<comment type="cofactor">
    <cofactor evidence="2">
        <name>Mg(2+)</name>
        <dbReference type="ChEBI" id="CHEBI:18420"/>
    </cofactor>
</comment>
<name>A0A9P0HHM4_NEZVI</name>
<evidence type="ECO:0000256" key="13">
    <source>
        <dbReference type="ARBA" id="ARBA00023211"/>
    </source>
</evidence>
<dbReference type="Pfam" id="PF04851">
    <property type="entry name" value="ResIII"/>
    <property type="match status" value="1"/>
</dbReference>
<dbReference type="PANTHER" id="PTHR14950">
    <property type="entry name" value="DICER-RELATED"/>
    <property type="match status" value="1"/>
</dbReference>
<dbReference type="Pfam" id="PF03368">
    <property type="entry name" value="Dicer_dimer"/>
    <property type="match status" value="1"/>
</dbReference>
<dbReference type="GO" id="GO:0006309">
    <property type="term" value="P:apoptotic DNA fragmentation"/>
    <property type="evidence" value="ECO:0007669"/>
    <property type="project" value="TreeGrafter"/>
</dbReference>
<dbReference type="InterPro" id="IPR048512">
    <property type="entry name" value="Dicer_platform"/>
</dbReference>
<keyword evidence="11" id="KW-0460">Magnesium</keyword>
<dbReference type="InterPro" id="IPR005034">
    <property type="entry name" value="Dicer_dimerisation"/>
</dbReference>
<dbReference type="GO" id="GO:0005634">
    <property type="term" value="C:nucleus"/>
    <property type="evidence" value="ECO:0007669"/>
    <property type="project" value="TreeGrafter"/>
</dbReference>
<keyword evidence="12" id="KW-0943">RNA-mediated gene silencing</keyword>
<dbReference type="PROSITE" id="PS00517">
    <property type="entry name" value="RNASE_3_1"/>
    <property type="match status" value="1"/>
</dbReference>
<keyword evidence="10" id="KW-0067">ATP-binding</keyword>
<reference evidence="16" key="1">
    <citation type="submission" date="2022-01" db="EMBL/GenBank/DDBJ databases">
        <authorList>
            <person name="King R."/>
        </authorList>
    </citation>
    <scope>NUCLEOTIDE SEQUENCE</scope>
</reference>
<evidence type="ECO:0000256" key="1">
    <source>
        <dbReference type="ARBA" id="ARBA00001936"/>
    </source>
</evidence>
<dbReference type="Pfam" id="PF02170">
    <property type="entry name" value="PAZ"/>
    <property type="match status" value="1"/>
</dbReference>
<evidence type="ECO:0000256" key="9">
    <source>
        <dbReference type="ARBA" id="ARBA00022806"/>
    </source>
</evidence>
<dbReference type="InterPro" id="IPR001650">
    <property type="entry name" value="Helicase_C-like"/>
</dbReference>
<dbReference type="Gene3D" id="1.10.1520.10">
    <property type="entry name" value="Ribonuclease III domain"/>
    <property type="match status" value="2"/>
</dbReference>
<dbReference type="Proteomes" id="UP001152798">
    <property type="component" value="Chromosome 5"/>
</dbReference>
<dbReference type="Pfam" id="PF20932">
    <property type="entry name" value="Dicer_dsRBD"/>
    <property type="match status" value="1"/>
</dbReference>
<dbReference type="SUPFAM" id="SSF101690">
    <property type="entry name" value="PAZ domain"/>
    <property type="match status" value="1"/>
</dbReference>
<organism evidence="16 17">
    <name type="scientific">Nezara viridula</name>
    <name type="common">Southern green stink bug</name>
    <name type="synonym">Cimex viridulus</name>
    <dbReference type="NCBI Taxonomy" id="85310"/>
    <lineage>
        <taxon>Eukaryota</taxon>
        <taxon>Metazoa</taxon>
        <taxon>Ecdysozoa</taxon>
        <taxon>Arthropoda</taxon>
        <taxon>Hexapoda</taxon>
        <taxon>Insecta</taxon>
        <taxon>Pterygota</taxon>
        <taxon>Neoptera</taxon>
        <taxon>Paraneoptera</taxon>
        <taxon>Hemiptera</taxon>
        <taxon>Heteroptera</taxon>
        <taxon>Panheteroptera</taxon>
        <taxon>Pentatomomorpha</taxon>
        <taxon>Pentatomoidea</taxon>
        <taxon>Pentatomidae</taxon>
        <taxon>Pentatominae</taxon>
        <taxon>Nezara</taxon>
    </lineage>
</organism>
<evidence type="ECO:0000256" key="11">
    <source>
        <dbReference type="ARBA" id="ARBA00022842"/>
    </source>
</evidence>
<dbReference type="GO" id="GO:0005737">
    <property type="term" value="C:cytoplasm"/>
    <property type="evidence" value="ECO:0007669"/>
    <property type="project" value="TreeGrafter"/>
</dbReference>
<dbReference type="GO" id="GO:0031054">
    <property type="term" value="P:pre-miRNA processing"/>
    <property type="evidence" value="ECO:0007669"/>
    <property type="project" value="InterPro"/>
</dbReference>
<dbReference type="SUPFAM" id="SSF69065">
    <property type="entry name" value="RNase III domain-like"/>
    <property type="match status" value="2"/>
</dbReference>
<dbReference type="CDD" id="cd18034">
    <property type="entry name" value="DEXHc_dicer"/>
    <property type="match status" value="1"/>
</dbReference>
<dbReference type="FunFam" id="1.10.1520.10:FF:000005">
    <property type="entry name" value="Putative endoribonuclease dicer"/>
    <property type="match status" value="1"/>
</dbReference>
<dbReference type="InterPro" id="IPR036085">
    <property type="entry name" value="PAZ_dom_sf"/>
</dbReference>
<gene>
    <name evidence="16" type="ORF">NEZAVI_LOCUS11439</name>
</gene>
<evidence type="ECO:0000256" key="5">
    <source>
        <dbReference type="ARBA" id="ARBA00022737"/>
    </source>
</evidence>
<comment type="similarity">
    <text evidence="14">Belongs to the helicase family. Dicer subfamily.</text>
</comment>
<evidence type="ECO:0000313" key="16">
    <source>
        <dbReference type="EMBL" id="CAH1402675.1"/>
    </source>
</evidence>
<evidence type="ECO:0000256" key="12">
    <source>
        <dbReference type="ARBA" id="ARBA00023158"/>
    </source>
</evidence>
<dbReference type="FunFam" id="3.40.50.300:FF:000628">
    <property type="entry name" value="Endoribonuclease Dicer"/>
    <property type="match status" value="1"/>
</dbReference>
<evidence type="ECO:0000313" key="17">
    <source>
        <dbReference type="Proteomes" id="UP001152798"/>
    </source>
</evidence>
<dbReference type="CDD" id="cd00593">
    <property type="entry name" value="RIBOc"/>
    <property type="match status" value="2"/>
</dbReference>
<keyword evidence="8" id="KW-0378">Hydrolase</keyword>
<dbReference type="Gene3D" id="3.30.160.380">
    <property type="entry name" value="Dicer dimerisation domain"/>
    <property type="match status" value="1"/>
</dbReference>